<dbReference type="Proteomes" id="UP001206925">
    <property type="component" value="Unassembled WGS sequence"/>
</dbReference>
<keyword evidence="2" id="KW-1185">Reference proteome</keyword>
<organism evidence="1 2">
    <name type="scientific">Ambrosia artemisiifolia</name>
    <name type="common">Common ragweed</name>
    <dbReference type="NCBI Taxonomy" id="4212"/>
    <lineage>
        <taxon>Eukaryota</taxon>
        <taxon>Viridiplantae</taxon>
        <taxon>Streptophyta</taxon>
        <taxon>Embryophyta</taxon>
        <taxon>Tracheophyta</taxon>
        <taxon>Spermatophyta</taxon>
        <taxon>Magnoliopsida</taxon>
        <taxon>eudicotyledons</taxon>
        <taxon>Gunneridae</taxon>
        <taxon>Pentapetalae</taxon>
        <taxon>asterids</taxon>
        <taxon>campanulids</taxon>
        <taxon>Asterales</taxon>
        <taxon>Asteraceae</taxon>
        <taxon>Asteroideae</taxon>
        <taxon>Heliantheae alliance</taxon>
        <taxon>Heliantheae</taxon>
        <taxon>Ambrosia</taxon>
    </lineage>
</organism>
<proteinExistence type="predicted"/>
<reference evidence="1" key="1">
    <citation type="submission" date="2022-06" db="EMBL/GenBank/DDBJ databases">
        <title>Uncovering the hologenomic basis of an extraordinary plant invasion.</title>
        <authorList>
            <person name="Bieker V.C."/>
            <person name="Martin M.D."/>
            <person name="Gilbert T."/>
            <person name="Hodgins K."/>
            <person name="Battlay P."/>
            <person name="Petersen B."/>
            <person name="Wilson J."/>
        </authorList>
    </citation>
    <scope>NUCLEOTIDE SEQUENCE</scope>
    <source>
        <strain evidence="1">AA19_3_7</strain>
        <tissue evidence="1">Leaf</tissue>
    </source>
</reference>
<name>A0AAD5GUV0_AMBAR</name>
<evidence type="ECO:0000313" key="1">
    <source>
        <dbReference type="EMBL" id="KAI7756115.1"/>
    </source>
</evidence>
<gene>
    <name evidence="1" type="ORF">M8C21_033688</name>
</gene>
<protein>
    <submittedName>
        <fullName evidence="1">Uncharacterized protein</fullName>
    </submittedName>
</protein>
<sequence>MPLVDQDRTSSIDVFRMVKRCSEMMEM</sequence>
<accession>A0AAD5GUV0</accession>
<dbReference type="AlphaFoldDB" id="A0AAD5GUV0"/>
<comment type="caution">
    <text evidence="1">The sequence shown here is derived from an EMBL/GenBank/DDBJ whole genome shotgun (WGS) entry which is preliminary data.</text>
</comment>
<dbReference type="EMBL" id="JAMZMK010000577">
    <property type="protein sequence ID" value="KAI7756115.1"/>
    <property type="molecule type" value="Genomic_DNA"/>
</dbReference>
<evidence type="ECO:0000313" key="2">
    <source>
        <dbReference type="Proteomes" id="UP001206925"/>
    </source>
</evidence>